<proteinExistence type="predicted"/>
<dbReference type="KEGG" id="ptc:phytr_12050"/>
<dbReference type="RefSeq" id="WP_106874944.1">
    <property type="nucleotide sequence ID" value="NZ_CP027845.1"/>
</dbReference>
<accession>A0A2P1PA42</accession>
<protein>
    <submittedName>
        <fullName evidence="1">Uncharacterized protein</fullName>
    </submittedName>
</protein>
<name>A0A2P1PA42_9RICK</name>
<reference evidence="1 2" key="1">
    <citation type="submission" date="2018-03" db="EMBL/GenBank/DDBJ databases">
        <title>A gene transfer event suggests a long-term partnership between eustigmatophyte algae and a novel lineage of endosymbiotic bacteria.</title>
        <authorList>
            <person name="Yurchenko T."/>
            <person name="Sevcikova T."/>
            <person name="Pribyl P."/>
            <person name="El Karkouri K."/>
            <person name="Klimes V."/>
            <person name="Amaral R."/>
            <person name="Zbrankova V."/>
            <person name="Kim E."/>
            <person name="Raoult D."/>
            <person name="Santos L.M.A."/>
            <person name="Elias M."/>
        </authorList>
    </citation>
    <scope>NUCLEOTIDE SEQUENCE [LARGE SCALE GENOMIC DNA]</scope>
    <source>
        <strain evidence="1">CCALA 838</strain>
    </source>
</reference>
<sequence>MTLYSYLQETYKQYDLDHKGRFLANAIKKANKDKVLLLNKNYWINVASELLNDPTVPTYYVPIREVIKCLEKGNLTLAIKLYLHAENNEVHNRAGELLNELTDTAQGNYQALEQIEEIKRSLGIITFIKNIQDLRKHGCSSKDIKDFTFYHWLEKSNLDDIDNIVSIWQTLDFILEQELNTKENILESLPHFRKIISNHHSNLLHEVVENEKLEEEILCARFPYDIIKSKDGGINIALTLGLAEDSFAELEEQNIDLAPDDYDKDSRVPPMINKKVYMYDSAKNIHKTNDAPPKLDEKSPSMKGSFFGRSLKNFFFGSVKNFVESPDVNIPNLHSANSYKISKLDLMEMDESNRDDNLSKLHTKFAEGSTNSSGLYDTVDIGAYDASRVNKLNKTLVFKNDEHDTHESSGHDHMKHLEAPKKPGLMQKFFSRSFKVAANDDVTQQKSKENNPGSFYRRGGISMKKMHDIEEGDENDLSIVDLYETYRQSQTLAQLTDCDEEKKDKKGVTNQAKHVNFPSKHLDDACAFTKDLDNVSDVDDNRHIAKDFLSYDAMVRLSGDIED</sequence>
<keyword evidence="2" id="KW-1185">Reference proteome</keyword>
<evidence type="ECO:0000313" key="2">
    <source>
        <dbReference type="Proteomes" id="UP000241762"/>
    </source>
</evidence>
<dbReference type="Proteomes" id="UP000241762">
    <property type="component" value="Chromosome"/>
</dbReference>
<gene>
    <name evidence="1" type="ORF">phytr_12050</name>
</gene>
<dbReference type="EMBL" id="CP027845">
    <property type="protein sequence ID" value="AVP88130.1"/>
    <property type="molecule type" value="Genomic_DNA"/>
</dbReference>
<organism evidence="1 2">
    <name type="scientific">Candidatus Phycorickettsia trachydisci</name>
    <dbReference type="NCBI Taxonomy" id="2115978"/>
    <lineage>
        <taxon>Bacteria</taxon>
        <taxon>Pseudomonadati</taxon>
        <taxon>Pseudomonadota</taxon>
        <taxon>Alphaproteobacteria</taxon>
        <taxon>Rickettsiales</taxon>
        <taxon>Rickettsiaceae</taxon>
        <taxon>Candidatus Phycorickettsia</taxon>
    </lineage>
</organism>
<dbReference type="AlphaFoldDB" id="A0A2P1PA42"/>
<evidence type="ECO:0000313" key="1">
    <source>
        <dbReference type="EMBL" id="AVP88130.1"/>
    </source>
</evidence>